<organism evidence="1">
    <name type="scientific">Staphylothermus marinus</name>
    <dbReference type="NCBI Taxonomy" id="2280"/>
    <lineage>
        <taxon>Archaea</taxon>
        <taxon>Thermoproteota</taxon>
        <taxon>Thermoprotei</taxon>
        <taxon>Desulfurococcales</taxon>
        <taxon>Desulfurococcaceae</taxon>
        <taxon>Staphylothermus</taxon>
    </lineage>
</organism>
<dbReference type="EMBL" id="DTBJ01000013">
    <property type="protein sequence ID" value="HGM58208.1"/>
    <property type="molecule type" value="Genomic_DNA"/>
</dbReference>
<protein>
    <submittedName>
        <fullName evidence="1">DUF2095 domain-containing protein</fullName>
    </submittedName>
</protein>
<dbReference type="Pfam" id="PF09868">
    <property type="entry name" value="DUF2095"/>
    <property type="match status" value="1"/>
</dbReference>
<dbReference type="InterPro" id="IPR018662">
    <property type="entry name" value="DUF2095"/>
</dbReference>
<sequence length="127" mass="15526">MRMSIDEFRKKYPNLAREILDNEGLSLTIKFENKEYVLDDPWRGYIPRVDDYIRRCKTVDEAVEVIDYLEKNGEITSDEARSYREILREKGLEYFGPRKTDDYYYKKAYEYWRKRALKQDLSRDIEN</sequence>
<name>A0A7C4HEV5_STAMA</name>
<reference evidence="1" key="1">
    <citation type="journal article" date="2020" name="mSystems">
        <title>Genome- and Community-Level Interaction Insights into Carbon Utilization and Element Cycling Functions of Hydrothermarchaeota in Hydrothermal Sediment.</title>
        <authorList>
            <person name="Zhou Z."/>
            <person name="Liu Y."/>
            <person name="Xu W."/>
            <person name="Pan J."/>
            <person name="Luo Z.H."/>
            <person name="Li M."/>
        </authorList>
    </citation>
    <scope>NUCLEOTIDE SEQUENCE [LARGE SCALE GENOMIC DNA]</scope>
    <source>
        <strain evidence="1">SpSt-642</strain>
    </source>
</reference>
<gene>
    <name evidence="1" type="ORF">ENU14_01265</name>
</gene>
<evidence type="ECO:0000313" key="1">
    <source>
        <dbReference type="EMBL" id="HGM58208.1"/>
    </source>
</evidence>
<dbReference type="AlphaFoldDB" id="A0A7C4HEV5"/>
<comment type="caution">
    <text evidence="1">The sequence shown here is derived from an EMBL/GenBank/DDBJ whole genome shotgun (WGS) entry which is preliminary data.</text>
</comment>
<accession>A0A7C4HEV5</accession>
<proteinExistence type="predicted"/>